<evidence type="ECO:0000313" key="2">
    <source>
        <dbReference type="EMBL" id="KAF5927015.1"/>
    </source>
</evidence>
<keyword evidence="3" id="KW-1185">Reference proteome</keyword>
<name>A0A7J7FG46_DICBM</name>
<dbReference type="Proteomes" id="UP000551758">
    <property type="component" value="Unassembled WGS sequence"/>
</dbReference>
<feature type="compositionally biased region" description="Basic and acidic residues" evidence="1">
    <location>
        <begin position="88"/>
        <end position="106"/>
    </location>
</feature>
<organism evidence="2 3">
    <name type="scientific">Diceros bicornis minor</name>
    <name type="common">South-central black rhinoceros</name>
    <dbReference type="NCBI Taxonomy" id="77932"/>
    <lineage>
        <taxon>Eukaryota</taxon>
        <taxon>Metazoa</taxon>
        <taxon>Chordata</taxon>
        <taxon>Craniata</taxon>
        <taxon>Vertebrata</taxon>
        <taxon>Euteleostomi</taxon>
        <taxon>Mammalia</taxon>
        <taxon>Eutheria</taxon>
        <taxon>Laurasiatheria</taxon>
        <taxon>Perissodactyla</taxon>
        <taxon>Rhinocerotidae</taxon>
        <taxon>Diceros</taxon>
    </lineage>
</organism>
<reference evidence="2 3" key="1">
    <citation type="journal article" date="2020" name="Mol. Biol. Evol.">
        <title>Interspecific Gene Flow and the Evolution of Specialization in Black and White Rhinoceros.</title>
        <authorList>
            <person name="Moodley Y."/>
            <person name="Westbury M.V."/>
            <person name="Russo I.M."/>
            <person name="Gopalakrishnan S."/>
            <person name="Rakotoarivelo A."/>
            <person name="Olsen R.A."/>
            <person name="Prost S."/>
            <person name="Tunstall T."/>
            <person name="Ryder O.A."/>
            <person name="Dalen L."/>
            <person name="Bruford M.W."/>
        </authorList>
    </citation>
    <scope>NUCLEOTIDE SEQUENCE [LARGE SCALE GENOMIC DNA]</scope>
    <source>
        <strain evidence="2">SBR-YM</strain>
        <tissue evidence="2">Skin</tissue>
    </source>
</reference>
<dbReference type="EMBL" id="JACDTQ010000745">
    <property type="protein sequence ID" value="KAF5927015.1"/>
    <property type="molecule type" value="Genomic_DNA"/>
</dbReference>
<feature type="compositionally biased region" description="Basic and acidic residues" evidence="1">
    <location>
        <begin position="120"/>
        <end position="140"/>
    </location>
</feature>
<sequence length="140" mass="15955">MLLFGIHHGILHLRMTSRRVWGSLDLQKNKAMQPPSLYGQAESLSPDGAVFQIPFAISGHMKMSGCLEGPTWTTILTDFFVSDPVTKIHDKRNPQTKEDSHLKEDPNETTVMSPRYFQQRADEGKTGEEEQLHQHNKEKL</sequence>
<evidence type="ECO:0000256" key="1">
    <source>
        <dbReference type="SAM" id="MobiDB-lite"/>
    </source>
</evidence>
<dbReference type="AlphaFoldDB" id="A0A7J7FG46"/>
<comment type="caution">
    <text evidence="2">The sequence shown here is derived from an EMBL/GenBank/DDBJ whole genome shotgun (WGS) entry which is preliminary data.</text>
</comment>
<evidence type="ECO:0000313" key="3">
    <source>
        <dbReference type="Proteomes" id="UP000551758"/>
    </source>
</evidence>
<proteinExistence type="predicted"/>
<protein>
    <submittedName>
        <fullName evidence="2">Uncharacterized protein</fullName>
    </submittedName>
</protein>
<gene>
    <name evidence="2" type="ORF">HPG69_001648</name>
</gene>
<accession>A0A7J7FG46</accession>
<feature type="region of interest" description="Disordered" evidence="1">
    <location>
        <begin position="88"/>
        <end position="140"/>
    </location>
</feature>